<feature type="domain" description="PARG catalytic Macro" evidence="11">
    <location>
        <begin position="219"/>
        <end position="399"/>
    </location>
</feature>
<dbReference type="InterPro" id="IPR048362">
    <property type="entry name" value="PARG_helical"/>
</dbReference>
<comment type="caution">
    <text evidence="13">The sequence shown here is derived from an EMBL/GenBank/DDBJ whole genome shotgun (WGS) entry which is preliminary data.</text>
</comment>
<dbReference type="SUPFAM" id="SSF111352">
    <property type="entry name" value="Ammonium transporter"/>
    <property type="match status" value="1"/>
</dbReference>
<dbReference type="GO" id="GO:0009225">
    <property type="term" value="P:nucleotide-sugar metabolic process"/>
    <property type="evidence" value="ECO:0007669"/>
    <property type="project" value="TreeGrafter"/>
</dbReference>
<feature type="transmembrane region" description="Helical" evidence="9">
    <location>
        <begin position="524"/>
        <end position="545"/>
    </location>
</feature>
<comment type="similarity">
    <text evidence="2">Belongs to the poly(ADP-ribose) glycohydrolase family.</text>
</comment>
<sequence>MVEGQIFLFPAAFFSTQWVQISEGLGQVAQSQDAASLRSSLQAISSDANFHATRAGKPDFEAVLDYIPESSDFFARILPKIVGLAEEAATKFRCKDVPLLIQGLPSVVFLTYSEVATLLALAFLGLLPNGASISPLYFPKDGCAFPPNTEKLRCFLNYFDQFDISEADSADPGDQGMRITRIVRSDPGFTLEDLERSPCFLCKVLLRDLRQGICGSPAPLHVDFANARVGGGIFLNAPGATAQEEITFATHPELCAATVLCEVLRDDEALLIQGARHFCRHNGFLDTFSFLEGVKRSDPDFLNDAVQVVIDARIYDSGGMGRPYRYDHKLQVEDAQRDLQKAFIGFQGALQVYPASRSCATGNWGCGAFGGSAAVKVFIQWMAASLAGLESLEYFPWDDGVIHQFLSDSADVFSEATVGQLCQALRRAAQLQMELDRDVKRYEDDGAEFLRGGLAALLYTTVTSRGAVVFPHEIANGMLGALVAITATCASVHTYAALIIGFIGSLAALASNELILRCHLDDPVGAVGVHGASALWGLAAVGLFADGELPGIQVANGLFCGGSARLLGVQMLLAVSIIGWSLVTMLPFFYLLGMAFSRRCDFRSVRAGLRVDPRDEVLGLDHVMHSTDPRSRKPTVIQMELEDSESSCKLGL</sequence>
<dbReference type="GO" id="GO:0008519">
    <property type="term" value="F:ammonium channel activity"/>
    <property type="evidence" value="ECO:0007669"/>
    <property type="project" value="InterPro"/>
</dbReference>
<dbReference type="AlphaFoldDB" id="A0A9P1GLI8"/>
<reference evidence="13" key="1">
    <citation type="submission" date="2022-10" db="EMBL/GenBank/DDBJ databases">
        <authorList>
            <person name="Chen Y."/>
            <person name="Dougan E. K."/>
            <person name="Chan C."/>
            <person name="Rhodes N."/>
            <person name="Thang M."/>
        </authorList>
    </citation>
    <scope>NUCLEOTIDE SEQUENCE</scope>
</reference>
<dbReference type="GO" id="GO:0016020">
    <property type="term" value="C:membrane"/>
    <property type="evidence" value="ECO:0007669"/>
    <property type="project" value="UniProtKB-SubCell"/>
</dbReference>
<accession>A0A9P1GLI8</accession>
<protein>
    <recommendedName>
        <fullName evidence="3">poly(ADP-ribose) glycohydrolase</fullName>
        <ecNumber evidence="3">3.2.1.143</ecNumber>
    </recommendedName>
</protein>
<feature type="domain" description="PARG helical" evidence="12">
    <location>
        <begin position="69"/>
        <end position="162"/>
    </location>
</feature>
<evidence type="ECO:0000256" key="9">
    <source>
        <dbReference type="SAM" id="Phobius"/>
    </source>
</evidence>
<evidence type="ECO:0000256" key="3">
    <source>
        <dbReference type="ARBA" id="ARBA00012255"/>
    </source>
</evidence>
<dbReference type="EMBL" id="CAMXCT030006539">
    <property type="protein sequence ID" value="CAL4802909.1"/>
    <property type="molecule type" value="Genomic_DNA"/>
</dbReference>
<evidence type="ECO:0000256" key="6">
    <source>
        <dbReference type="ARBA" id="ARBA00022989"/>
    </source>
</evidence>
<feature type="domain" description="Ammonium transporter AmtB-like" evidence="10">
    <location>
        <begin position="472"/>
        <end position="626"/>
    </location>
</feature>
<keyword evidence="4 9" id="KW-0812">Transmembrane</keyword>
<proteinExistence type="inferred from homology"/>
<name>A0A9P1GLI8_9DINO</name>
<dbReference type="EC" id="3.2.1.143" evidence="3"/>
<keyword evidence="15" id="KW-1185">Reference proteome</keyword>
<dbReference type="EMBL" id="CAMXCT020006539">
    <property type="protein sequence ID" value="CAL1168972.1"/>
    <property type="molecule type" value="Genomic_DNA"/>
</dbReference>
<feature type="transmembrane region" description="Helical" evidence="9">
    <location>
        <begin position="492"/>
        <end position="512"/>
    </location>
</feature>
<feature type="transmembrane region" description="Helical" evidence="9">
    <location>
        <begin position="571"/>
        <end position="596"/>
    </location>
</feature>
<comment type="subcellular location">
    <subcellularLocation>
        <location evidence="1">Membrane</location>
        <topology evidence="1">Multi-pass membrane protein</topology>
    </subcellularLocation>
</comment>
<feature type="active site" evidence="8">
    <location>
        <position position="245"/>
    </location>
</feature>
<gene>
    <name evidence="13" type="ORF">C1SCF055_LOCUS40418</name>
</gene>
<evidence type="ECO:0000313" key="13">
    <source>
        <dbReference type="EMBL" id="CAI4015597.1"/>
    </source>
</evidence>
<dbReference type="InterPro" id="IPR024041">
    <property type="entry name" value="NH4_transpt_AmtB-like_dom"/>
</dbReference>
<evidence type="ECO:0000313" key="14">
    <source>
        <dbReference type="EMBL" id="CAL4802909.1"/>
    </source>
</evidence>
<dbReference type="Proteomes" id="UP001152797">
    <property type="component" value="Unassembled WGS sequence"/>
</dbReference>
<dbReference type="InterPro" id="IPR029020">
    <property type="entry name" value="Ammonium/urea_transptr"/>
</dbReference>
<evidence type="ECO:0000259" key="11">
    <source>
        <dbReference type="Pfam" id="PF05028"/>
    </source>
</evidence>
<dbReference type="Pfam" id="PF05028">
    <property type="entry name" value="PARG_cat_C"/>
    <property type="match status" value="1"/>
</dbReference>
<keyword evidence="7 9" id="KW-0472">Membrane</keyword>
<evidence type="ECO:0000259" key="10">
    <source>
        <dbReference type="Pfam" id="PF00909"/>
    </source>
</evidence>
<keyword evidence="5" id="KW-0378">Hydrolase</keyword>
<feature type="active site" evidence="8">
    <location>
        <position position="244"/>
    </location>
</feature>
<evidence type="ECO:0000259" key="12">
    <source>
        <dbReference type="Pfam" id="PF20811"/>
    </source>
</evidence>
<evidence type="ECO:0000256" key="4">
    <source>
        <dbReference type="ARBA" id="ARBA00022692"/>
    </source>
</evidence>
<evidence type="ECO:0000256" key="5">
    <source>
        <dbReference type="ARBA" id="ARBA00022801"/>
    </source>
</evidence>
<dbReference type="PANTHER" id="PTHR12837">
    <property type="entry name" value="POLY ADP-RIBOSE GLYCOHYDROLASE"/>
    <property type="match status" value="1"/>
</dbReference>
<organism evidence="13">
    <name type="scientific">Cladocopium goreaui</name>
    <dbReference type="NCBI Taxonomy" id="2562237"/>
    <lineage>
        <taxon>Eukaryota</taxon>
        <taxon>Sar</taxon>
        <taxon>Alveolata</taxon>
        <taxon>Dinophyceae</taxon>
        <taxon>Suessiales</taxon>
        <taxon>Symbiodiniaceae</taxon>
        <taxon>Cladocopium</taxon>
    </lineage>
</organism>
<feature type="active site" evidence="8">
    <location>
        <position position="223"/>
    </location>
</feature>
<keyword evidence="6 9" id="KW-1133">Transmembrane helix</keyword>
<dbReference type="EMBL" id="CAMXCT010006539">
    <property type="protein sequence ID" value="CAI4015597.1"/>
    <property type="molecule type" value="Genomic_DNA"/>
</dbReference>
<dbReference type="InterPro" id="IPR046372">
    <property type="entry name" value="PARG_cat_C"/>
</dbReference>
<dbReference type="OrthoDB" id="1937899at2759"/>
<reference evidence="14 15" key="2">
    <citation type="submission" date="2024-05" db="EMBL/GenBank/DDBJ databases">
        <authorList>
            <person name="Chen Y."/>
            <person name="Shah S."/>
            <person name="Dougan E. K."/>
            <person name="Thang M."/>
            <person name="Chan C."/>
        </authorList>
    </citation>
    <scope>NUCLEOTIDE SEQUENCE [LARGE SCALE GENOMIC DNA]</scope>
</reference>
<evidence type="ECO:0000256" key="8">
    <source>
        <dbReference type="PIRSR" id="PIRSR607724-1"/>
    </source>
</evidence>
<dbReference type="GO" id="GO:0005737">
    <property type="term" value="C:cytoplasm"/>
    <property type="evidence" value="ECO:0007669"/>
    <property type="project" value="TreeGrafter"/>
</dbReference>
<dbReference type="InterPro" id="IPR007724">
    <property type="entry name" value="Poly_GlycHdrlase"/>
</dbReference>
<dbReference type="PANTHER" id="PTHR12837:SF0">
    <property type="entry name" value="POLY(ADP-RIBOSE) GLYCOHYDROLASE"/>
    <property type="match status" value="1"/>
</dbReference>
<dbReference type="GO" id="GO:0005975">
    <property type="term" value="P:carbohydrate metabolic process"/>
    <property type="evidence" value="ECO:0007669"/>
    <property type="project" value="InterPro"/>
</dbReference>
<dbReference type="GO" id="GO:0006282">
    <property type="term" value="P:regulation of DNA repair"/>
    <property type="evidence" value="ECO:0007669"/>
    <property type="project" value="InterPro"/>
</dbReference>
<dbReference type="Gene3D" id="1.10.3430.10">
    <property type="entry name" value="Ammonium transporter AmtB like domains"/>
    <property type="match status" value="1"/>
</dbReference>
<dbReference type="GO" id="GO:0005634">
    <property type="term" value="C:nucleus"/>
    <property type="evidence" value="ECO:0007669"/>
    <property type="project" value="TreeGrafter"/>
</dbReference>
<evidence type="ECO:0000256" key="2">
    <source>
        <dbReference type="ARBA" id="ARBA00009545"/>
    </source>
</evidence>
<evidence type="ECO:0000313" key="15">
    <source>
        <dbReference type="Proteomes" id="UP001152797"/>
    </source>
</evidence>
<dbReference type="GO" id="GO:0004649">
    <property type="term" value="F:poly(ADP-ribose) glycohydrolase activity"/>
    <property type="evidence" value="ECO:0007669"/>
    <property type="project" value="UniProtKB-EC"/>
</dbReference>
<dbReference type="Pfam" id="PF20811">
    <property type="entry name" value="PARG_cat_N"/>
    <property type="match status" value="1"/>
</dbReference>
<dbReference type="GO" id="GO:1990966">
    <property type="term" value="P:ATP generation from poly-ADP-D-ribose"/>
    <property type="evidence" value="ECO:0007669"/>
    <property type="project" value="TreeGrafter"/>
</dbReference>
<evidence type="ECO:0000256" key="1">
    <source>
        <dbReference type="ARBA" id="ARBA00004141"/>
    </source>
</evidence>
<evidence type="ECO:0000256" key="7">
    <source>
        <dbReference type="ARBA" id="ARBA00023136"/>
    </source>
</evidence>
<dbReference type="Pfam" id="PF00909">
    <property type="entry name" value="Ammonium_transp"/>
    <property type="match status" value="1"/>
</dbReference>